<accession>A0ABS8V636</accession>
<comment type="caution">
    <text evidence="1">The sequence shown here is derived from an EMBL/GenBank/DDBJ whole genome shotgun (WGS) entry which is preliminary data.</text>
</comment>
<dbReference type="EMBL" id="JACEIK010003669">
    <property type="protein sequence ID" value="MCD9642628.1"/>
    <property type="molecule type" value="Genomic_DNA"/>
</dbReference>
<feature type="non-terminal residue" evidence="1">
    <location>
        <position position="1"/>
    </location>
</feature>
<evidence type="ECO:0000313" key="1">
    <source>
        <dbReference type="EMBL" id="MCD9642628.1"/>
    </source>
</evidence>
<name>A0ABS8V636_DATST</name>
<keyword evidence="2" id="KW-1185">Reference proteome</keyword>
<protein>
    <submittedName>
        <fullName evidence="1">Uncharacterized protein</fullName>
    </submittedName>
</protein>
<reference evidence="1 2" key="1">
    <citation type="journal article" date="2021" name="BMC Genomics">
        <title>Datura genome reveals duplications of psychoactive alkaloid biosynthetic genes and high mutation rate following tissue culture.</title>
        <authorList>
            <person name="Rajewski A."/>
            <person name="Carter-House D."/>
            <person name="Stajich J."/>
            <person name="Litt A."/>
        </authorList>
    </citation>
    <scope>NUCLEOTIDE SEQUENCE [LARGE SCALE GENOMIC DNA]</scope>
    <source>
        <strain evidence="1">AR-01</strain>
    </source>
</reference>
<organism evidence="1 2">
    <name type="scientific">Datura stramonium</name>
    <name type="common">Jimsonweed</name>
    <name type="synonym">Common thornapple</name>
    <dbReference type="NCBI Taxonomy" id="4076"/>
    <lineage>
        <taxon>Eukaryota</taxon>
        <taxon>Viridiplantae</taxon>
        <taxon>Streptophyta</taxon>
        <taxon>Embryophyta</taxon>
        <taxon>Tracheophyta</taxon>
        <taxon>Spermatophyta</taxon>
        <taxon>Magnoliopsida</taxon>
        <taxon>eudicotyledons</taxon>
        <taxon>Gunneridae</taxon>
        <taxon>Pentapetalae</taxon>
        <taxon>asterids</taxon>
        <taxon>lamiids</taxon>
        <taxon>Solanales</taxon>
        <taxon>Solanaceae</taxon>
        <taxon>Solanoideae</taxon>
        <taxon>Datureae</taxon>
        <taxon>Datura</taxon>
    </lineage>
</organism>
<gene>
    <name evidence="1" type="ORF">HAX54_029513</name>
</gene>
<sequence>RMARPVNRRKTSEKFNLQSIFHVTINGPSCRGKTLPFNCEINLESLPGLEQKMMDKLTVHRLKEKLLTRPPKSSNFPPNILMIQLKDFSLKP</sequence>
<evidence type="ECO:0000313" key="2">
    <source>
        <dbReference type="Proteomes" id="UP000823775"/>
    </source>
</evidence>
<proteinExistence type="predicted"/>
<dbReference type="Proteomes" id="UP000823775">
    <property type="component" value="Unassembled WGS sequence"/>
</dbReference>